<sequence length="27" mass="3218">MAKLNCHFLMIQQRKELQQTSHSQSVM</sequence>
<evidence type="ECO:0000313" key="1">
    <source>
        <dbReference type="EMBL" id="KHJ80733.1"/>
    </source>
</evidence>
<name>A0A0B1S5X4_OESDE</name>
<dbReference type="EMBL" id="KN599858">
    <property type="protein sequence ID" value="KHJ80733.1"/>
    <property type="molecule type" value="Genomic_DNA"/>
</dbReference>
<keyword evidence="2" id="KW-1185">Reference proteome</keyword>
<dbReference type="Proteomes" id="UP000053660">
    <property type="component" value="Unassembled WGS sequence"/>
</dbReference>
<reference evidence="1 2" key="1">
    <citation type="submission" date="2014-03" db="EMBL/GenBank/DDBJ databases">
        <title>Draft genome of the hookworm Oesophagostomum dentatum.</title>
        <authorList>
            <person name="Mitreva M."/>
        </authorList>
    </citation>
    <scope>NUCLEOTIDE SEQUENCE [LARGE SCALE GENOMIC DNA]</scope>
    <source>
        <strain evidence="1 2">OD-Hann</strain>
    </source>
</reference>
<organism evidence="1 2">
    <name type="scientific">Oesophagostomum dentatum</name>
    <name type="common">Nodular worm</name>
    <dbReference type="NCBI Taxonomy" id="61180"/>
    <lineage>
        <taxon>Eukaryota</taxon>
        <taxon>Metazoa</taxon>
        <taxon>Ecdysozoa</taxon>
        <taxon>Nematoda</taxon>
        <taxon>Chromadorea</taxon>
        <taxon>Rhabditida</taxon>
        <taxon>Rhabditina</taxon>
        <taxon>Rhabditomorpha</taxon>
        <taxon>Strongyloidea</taxon>
        <taxon>Strongylidae</taxon>
        <taxon>Oesophagostomum</taxon>
    </lineage>
</organism>
<proteinExistence type="predicted"/>
<evidence type="ECO:0000313" key="2">
    <source>
        <dbReference type="Proteomes" id="UP000053660"/>
    </source>
</evidence>
<gene>
    <name evidence="1" type="ORF">OESDEN_19588</name>
</gene>
<dbReference type="AlphaFoldDB" id="A0A0B1S5X4"/>
<accession>A0A0B1S5X4</accession>
<protein>
    <submittedName>
        <fullName evidence="1">Uncharacterized protein</fullName>
    </submittedName>
</protein>